<accession>A0A9Q0JZP3</accession>
<keyword evidence="10" id="KW-0175">Coiled coil</keyword>
<dbReference type="InterPro" id="IPR048617">
    <property type="entry name" value="MDN1_AAA_lid_4"/>
</dbReference>
<dbReference type="InterPro" id="IPR025662">
    <property type="entry name" value="Sigma_54_int_dom_ATP-bd_1"/>
</dbReference>
<feature type="compositionally biased region" description="Acidic residues" evidence="11">
    <location>
        <begin position="4704"/>
        <end position="4717"/>
    </location>
</feature>
<keyword evidence="5 9" id="KW-0547">Nucleotide-binding</keyword>
<proteinExistence type="inferred from homology"/>
<dbReference type="GO" id="GO:0005654">
    <property type="term" value="C:nucleoplasm"/>
    <property type="evidence" value="ECO:0007669"/>
    <property type="project" value="UniProtKB-SubCell"/>
</dbReference>
<evidence type="ECO:0000256" key="11">
    <source>
        <dbReference type="SAM" id="MobiDB-lite"/>
    </source>
</evidence>
<feature type="compositionally biased region" description="Polar residues" evidence="11">
    <location>
        <begin position="4993"/>
        <end position="5007"/>
    </location>
</feature>
<evidence type="ECO:0000256" key="2">
    <source>
        <dbReference type="ARBA" id="ARBA00004642"/>
    </source>
</evidence>
<dbReference type="Pfam" id="PF21108">
    <property type="entry name" value="MDN1_4th"/>
    <property type="match status" value="1"/>
</dbReference>
<keyword evidence="14" id="KW-1185">Reference proteome</keyword>
<dbReference type="FunFam" id="3.40.50.300:FF:000142">
    <property type="entry name" value="Midasin"/>
    <property type="match status" value="1"/>
</dbReference>
<dbReference type="PROSITE" id="PS50234">
    <property type="entry name" value="VWFA"/>
    <property type="match status" value="1"/>
</dbReference>
<dbReference type="InterPro" id="IPR011704">
    <property type="entry name" value="ATPase_dyneun-rel_AAA"/>
</dbReference>
<comment type="caution">
    <text evidence="13">The sequence shown here is derived from an EMBL/GenBank/DDBJ whole genome shotgun (WGS) entry which is preliminary data.</text>
</comment>
<dbReference type="OrthoDB" id="5186at2759"/>
<dbReference type="FunFam" id="3.40.50.300:FF:001368">
    <property type="entry name" value="Midasin"/>
    <property type="match status" value="1"/>
</dbReference>
<dbReference type="GO" id="GO:0030687">
    <property type="term" value="C:preribosome, large subunit precursor"/>
    <property type="evidence" value="ECO:0007669"/>
    <property type="project" value="TreeGrafter"/>
</dbReference>
<dbReference type="InterPro" id="IPR040848">
    <property type="entry name" value="AAA_lid_7"/>
</dbReference>
<dbReference type="CDD" id="cd00009">
    <property type="entry name" value="AAA"/>
    <property type="match status" value="2"/>
</dbReference>
<evidence type="ECO:0000259" key="12">
    <source>
        <dbReference type="PROSITE" id="PS50234"/>
    </source>
</evidence>
<dbReference type="GO" id="GO:0000055">
    <property type="term" value="P:ribosomal large subunit export from nucleus"/>
    <property type="evidence" value="ECO:0007669"/>
    <property type="project" value="TreeGrafter"/>
</dbReference>
<evidence type="ECO:0000256" key="4">
    <source>
        <dbReference type="ARBA" id="ARBA00017143"/>
    </source>
</evidence>
<dbReference type="PROSITE" id="PS00675">
    <property type="entry name" value="SIGMA54_INTERACT_1"/>
    <property type="match status" value="1"/>
</dbReference>
<feature type="compositionally biased region" description="Polar residues" evidence="11">
    <location>
        <begin position="4948"/>
        <end position="4966"/>
    </location>
</feature>
<dbReference type="InterPro" id="IPR003593">
    <property type="entry name" value="AAA+_ATPase"/>
</dbReference>
<comment type="subcellular location">
    <subcellularLocation>
        <location evidence="1">Nucleus</location>
        <location evidence="1">Nucleolus</location>
    </subcellularLocation>
    <subcellularLocation>
        <location evidence="2">Nucleus</location>
        <location evidence="2">Nucleoplasm</location>
    </subcellularLocation>
</comment>
<feature type="compositionally biased region" description="Basic and acidic residues" evidence="11">
    <location>
        <begin position="4854"/>
        <end position="4865"/>
    </location>
</feature>
<dbReference type="Proteomes" id="UP001141806">
    <property type="component" value="Unassembled WGS sequence"/>
</dbReference>
<feature type="domain" description="VWFA" evidence="12">
    <location>
        <begin position="5273"/>
        <end position="5473"/>
    </location>
</feature>
<feature type="region of interest" description="Disordered" evidence="11">
    <location>
        <begin position="4622"/>
        <end position="4907"/>
    </location>
</feature>
<feature type="region of interest" description="Disordered" evidence="11">
    <location>
        <begin position="4920"/>
        <end position="5114"/>
    </location>
</feature>
<evidence type="ECO:0000256" key="5">
    <source>
        <dbReference type="ARBA" id="ARBA00022741"/>
    </source>
</evidence>
<dbReference type="EMBL" id="JAMYWD010000010">
    <property type="protein sequence ID" value="KAJ4957407.1"/>
    <property type="molecule type" value="Genomic_DNA"/>
</dbReference>
<dbReference type="PANTHER" id="PTHR48103">
    <property type="entry name" value="MIDASIN-RELATED"/>
    <property type="match status" value="1"/>
</dbReference>
<comment type="similarity">
    <text evidence="3 9">Belongs to the midasin family.</text>
</comment>
<feature type="compositionally biased region" description="Basic and acidic residues" evidence="11">
    <location>
        <begin position="5087"/>
        <end position="5105"/>
    </location>
</feature>
<dbReference type="InterPro" id="IPR036465">
    <property type="entry name" value="vWFA_dom_sf"/>
</dbReference>
<gene>
    <name evidence="13" type="ORF">NE237_024518</name>
</gene>
<feature type="coiled-coil region" evidence="10">
    <location>
        <begin position="3317"/>
        <end position="3344"/>
    </location>
</feature>
<feature type="compositionally biased region" description="Acidic residues" evidence="11">
    <location>
        <begin position="5031"/>
        <end position="5047"/>
    </location>
</feature>
<feature type="region of interest" description="Disordered" evidence="11">
    <location>
        <begin position="90"/>
        <end position="110"/>
    </location>
</feature>
<dbReference type="PIRSF" id="PIRSF010340">
    <property type="entry name" value="Midasin"/>
    <property type="match status" value="1"/>
</dbReference>
<dbReference type="InterPro" id="IPR002035">
    <property type="entry name" value="VWF_A"/>
</dbReference>
<evidence type="ECO:0000313" key="14">
    <source>
        <dbReference type="Proteomes" id="UP001141806"/>
    </source>
</evidence>
<reference evidence="13" key="1">
    <citation type="journal article" date="2023" name="Plant J.">
        <title>The genome of the king protea, Protea cynaroides.</title>
        <authorList>
            <person name="Chang J."/>
            <person name="Duong T.A."/>
            <person name="Schoeman C."/>
            <person name="Ma X."/>
            <person name="Roodt D."/>
            <person name="Barker N."/>
            <person name="Li Z."/>
            <person name="Van de Peer Y."/>
            <person name="Mizrachi E."/>
        </authorList>
    </citation>
    <scope>NUCLEOTIDE SEQUENCE</scope>
    <source>
        <tissue evidence="13">Young leaves</tissue>
    </source>
</reference>
<dbReference type="Pfam" id="PF17865">
    <property type="entry name" value="AAA_lid_5"/>
    <property type="match status" value="1"/>
</dbReference>
<evidence type="ECO:0000313" key="13">
    <source>
        <dbReference type="EMBL" id="KAJ4957407.1"/>
    </source>
</evidence>
<keyword evidence="6 9" id="KW-0067">ATP-binding</keyword>
<comment type="function">
    <text evidence="9">Nuclear chaperone required for maturation and nuclear export of pre-60S ribosome subunits.</text>
</comment>
<evidence type="ECO:0000256" key="9">
    <source>
        <dbReference type="PIRNR" id="PIRNR010340"/>
    </source>
</evidence>
<evidence type="ECO:0000256" key="7">
    <source>
        <dbReference type="ARBA" id="ARBA00023186"/>
    </source>
</evidence>
<dbReference type="SMART" id="SM00382">
    <property type="entry name" value="AAA"/>
    <property type="match status" value="5"/>
</dbReference>
<feature type="compositionally biased region" description="Acidic residues" evidence="11">
    <location>
        <begin position="4842"/>
        <end position="4853"/>
    </location>
</feature>
<evidence type="ECO:0000256" key="6">
    <source>
        <dbReference type="ARBA" id="ARBA00022840"/>
    </source>
</evidence>
<dbReference type="SUPFAM" id="SSF53300">
    <property type="entry name" value="vWA-like"/>
    <property type="match status" value="1"/>
</dbReference>
<dbReference type="Pfam" id="PF17867">
    <property type="entry name" value="AAA_lid_7"/>
    <property type="match status" value="3"/>
</dbReference>
<dbReference type="PANTHER" id="PTHR48103:SF2">
    <property type="entry name" value="MIDASIN"/>
    <property type="match status" value="1"/>
</dbReference>
<dbReference type="FunFam" id="3.40.50.410:FF:000114">
    <property type="entry name" value="Midasin"/>
    <property type="match status" value="1"/>
</dbReference>
<evidence type="ECO:0000256" key="10">
    <source>
        <dbReference type="SAM" id="Coils"/>
    </source>
</evidence>
<evidence type="ECO:0000256" key="8">
    <source>
        <dbReference type="ARBA" id="ARBA00023242"/>
    </source>
</evidence>
<name>A0A9Q0JZP3_9MAGN</name>
<dbReference type="GO" id="GO:0005730">
    <property type="term" value="C:nucleolus"/>
    <property type="evidence" value="ECO:0007669"/>
    <property type="project" value="UniProtKB-SubCell"/>
</dbReference>
<dbReference type="FunFam" id="3.40.50.300:FF:001384">
    <property type="entry name" value="Midasin"/>
    <property type="match status" value="1"/>
</dbReference>
<protein>
    <recommendedName>
        <fullName evidence="4 9">Midasin</fullName>
    </recommendedName>
</protein>
<keyword evidence="7 9" id="KW-0143">Chaperone</keyword>
<keyword evidence="8 9" id="KW-0539">Nucleus</keyword>
<dbReference type="InterPro" id="IPR041190">
    <property type="entry name" value="Midasin_AAA_lid_5"/>
</dbReference>
<dbReference type="FunFam" id="3.40.50.300:FF:000582">
    <property type="entry name" value="Midasin"/>
    <property type="match status" value="1"/>
</dbReference>
<dbReference type="GO" id="GO:0016887">
    <property type="term" value="F:ATP hydrolysis activity"/>
    <property type="evidence" value="ECO:0007669"/>
    <property type="project" value="InterPro"/>
</dbReference>
<feature type="compositionally biased region" description="Basic and acidic residues" evidence="11">
    <location>
        <begin position="4680"/>
        <end position="4689"/>
    </location>
</feature>
<evidence type="ECO:0000256" key="3">
    <source>
        <dbReference type="ARBA" id="ARBA00007188"/>
    </source>
</evidence>
<dbReference type="GO" id="GO:0000027">
    <property type="term" value="P:ribosomal large subunit assembly"/>
    <property type="evidence" value="ECO:0007669"/>
    <property type="project" value="InterPro"/>
</dbReference>
<dbReference type="FunFam" id="3.40.50.300:FF:001861">
    <property type="entry name" value="Midasin"/>
    <property type="match status" value="1"/>
</dbReference>
<sequence length="5485" mass="622097">MAIDGSFILQYELDRFLARCPKLRCLPRLQSLSQKGDSLTEEEVVDSLVQLFLHPNYTIPMMGCFRPIARKIVDRAVDLLRRRLVPRLKSDSDDSVAGTGENGHTRETGNSDVEDDVYIIDFYDRSGRGLKLHELTSLAFCRALDLAPFLLRFVLNYFDFAPPPFQRLLATDSTSQLIEKDGTHLLNAVRTSFRFLLIKPKVFSELWDWSCFLNLVQHSLNVGSGNNPELLKVEINWCGIQILSIVLRMSESDRAKSCFGLDAENSLSCLLRWDQFCQDVSLEKASWYLERTEQQKGDFVDGTINFDQEYCLQSFGLLCSEGSSLEPSSRNRWLSPCGIKSAGGPFVLTSAVKKSFEMVLLAVSQKWPVLLYGPTGSGKTALISKLAQVSGNKVLFIHMDEHMDGKTLIGSYVCTEIPGEFRWQPGSLTQAVLRGLWVVFEDIDKAPSDVQAILLSLLESSSSFVTSHGEAVSVSESFRLFATVSISKRVSSLNSEGRISLGVLWRRVMIGPSSNKDLLDIVNVWYPNLEVIAEKLIETFERVNAVPSHQHGGFQVGNPASSGAFGRFSLRDLLKWCKRITGLGFNFVGPRLSAYECKSIYKEAVDIFASSSASLENRLLMKKEISKIWEVPITEAERLYPLNKPIIQDLQSELQVGRIALKCTQFHCQKRPFVDIRSSLHVLEKIACSVKYNEAVLLVGETGTGKTTLVQSLAMRLCRPLTVLNLSQQSDVADLLGGFKPTDARFVCIPLYNEFQELFSRTFSAKENEDYLVRLGKHISDKNWKMLLNGFQKALTFFKKQVYEIGGSGCGTKRKRPLAEELPKAWESFSIKLDSARRQIGASTCMAFSFVEGAFVTALRNGHWILLDEVNLAPPEMLQRIIGVLEGEQGSFCLAERGDVNYIDRHPDFRIFACMNPATDAGKRDLPYLLRSRFTEYFVDDVLDDEDLSLFVNQFMDEHRPNRELVNKIVQFYKAAKKESEERLQDGANQKPQYSLRSLYRALEYTKKAEKKFGFRKALYDGFCMFFLTMLDRPSAKFMNSMLLSYLLGGDLPPNVPFDGYLVNRGNFRSDAFTENYILTKSVKEHLMNLARAILIKRYPVLLQGPTSSGKTSLVQYLSSITGHEFVRINNHEHTDLQEYLGAYITDCYGKLVFQEGVLVKAVRSGYWIVLDELNLAPSDVLEALNRLLDDNRELFVPELQETITAHPEFMLFATQNPPTFYGGRKMLSRAFRNRFVEIHVDEIPEDELGIILEKKCKIPGSYAKKMVDVMKDLQVHRQSSKVFAGKHGFITPRDLFRWADRFQTFGNSYKDLAKDGYFLLAERLRVENEKKVVEEILKRHLSDELVKDGLYMQEPAGHTALDFCKYSGVSESLGNIVWTGSMWRLYFLVERCYKMREPVLLVGETGGGKTTVCQLLSMVLGSKLHILNCHQYTETSDFLGGFYPVRERSKLTENFKNLVEQLFLSKIFLHFPGDIKISSDISQASSTLDQLSVVINSYRQGLVFHPDVTQSDLDTFEKLKQALVELHQKWQTIFTWQDGPLVQAMKDGNMLLVDEISLADDSVLERLNSVLESGRKLSLAEKGGSVLEEITADPNFFLLATMNPGGDYGKKELSPALRNRFTEIWVPSVSDANELRSIAVQRFVKSELLYIIDPMLNFWKWFNQSETGRMLTVRDLLSWVDFINITEGSIGSDYAFVHGAFLVLLDGLSLGSSISKKYAGELRERCLSFLLGQLKMVNTGSVGSHLTDMGSYGWGELGNNADALCVNNVQSNYVFGIDPFYITKGNEEAKPEGFEFLAPTTHRNTLRLLRAMQLSKPVLLEGSPGVGKTSLIVALGKFSGHKVVRINLSEQTDVMDLLGSDMPVECEEGMKFAWSDGILLQALRSGSWVLLDELNLAPQSVLEGLNAILDHRAEVFIPELGCTFKCPPSFRVFACQNPSSQGGGRKGLPKSFLNRFTKVYVDELVENDYLFISSSLFPTIPKVLLSKLILFNKRLYEDTMLFHKYGQDGSPWEFNLRDVVRSCQIIEGAPENLQVDCFLNIIYIQRMRTAADRREVIQLYEEVFGLKPSINPYPRVQINPQCLIVGNAAMDRNRFQPSKISESQLSILPGIRNSLEATIQCVQNQWLCILVGPSSSGKTSLVRLLAELTGNVLNELNLSSATDISELVGCFEQYNAFRNFRTVIAQVEQYISEYCSLNLESSTQSFLMERGSLITRWLAFLFNINCSSLSSYTYSDFERWNSESSSLLGSLVEIIEQLKLDLVKYQLPVSSSCKQLDQSLEMISNLQKSHTRQPSTAKFEWVTGQLVKAIENGEWIILENANLCNPTVLDRINSLVEPSGSITINERGLVDDKPMVLHPHHKFRMFLTVNPRYGEVSRAMRNRGVEIFMMPPDWLLDRKSGFDCNETELRDSKRFLILSGIPVSGIVDAMAEAHNYARDAALCLGLHITLLELTRWVQLFQQLLMNGNKPVWSLQLSWEHTYLSSLGEAEGLDIVMHGKLSYLSASKLYKLDTLLGHSLSLPGGWPAPHTLRNYICYSNEACIKQNGMYLEFLGTQCAAYELSIDCDRCHMELSLTSMGHMGTELLMDGKQIAPSAISVQMLQKILFPTDANQLIANHAKLAEFDLELVNKMQFFAAKWIFEQATETDLNLYLCWFDWYSSLLEPYSHFFRSFLNVLNRLRKHTIWNCIIDCRRELSSIDLNMQQLPILSLKLVELTASNRALQTFGGRLSNAIQCISLLQLSLQQRNTEDEYCHSDETGCFLPLLVALRALEIEVLNNLVQSPSFDLLFQFSSNLLEDHTLFWKGITSFQVEYLLISWLSLKKDVLRLQYFFPKEVNNVLVESRNLARVSSWGFHSPKSLLWIHGGHPFLPSSAEVYSKLQQLLCFCELVWPVKTKSWKKEASGNEFTVESVVSFNKELRFLAMQGVCMSSHFSSKNDKSDIHIVQQLEEMYQMLLGRFEHEKQKLVAVLISDEHASAAEIPSACCTCCPEILWRKSGFNSWQEILPIINRMSFFLDLELLEELSKIVVAAANEQYQCLSHASKLLEFALNFSLDYSSRPPTDFLPHQQILWTLDAWTSVDSVSRKIPSFVLEMWFRWHSSLWIHCPQPTKIYGYDSLPYMLFQPTVTTSVDQILCSTFSIKDYPVHCLKLRVAAGNLWQNSLPEREISTVLLSTAHSLFQQIIFAHRKSFEEDQFSKIKYILCSIQENTISEDNLQTLCSLIGSSTHNRLTSLGDSVIDPLLRELCQYSSQGFLSNLGCAWFHIGRLRFHLLLNSDDIDPAIKYSLKLSQVLEKAASLECEIEVRRECEHLAGRFSMKDEKKQIAQALEKLELEKRKLQRKIVFRPEPAKFRKLKSECDDFMCLLTSAVLLVKNLGIINSQESIDDAYNWLETASGFINRLSDEYLAYIDIIQPVQVAVYEMKLGMSLAVSSALQKTFLNKVGEDNFGHILETIFCFMRFPRSCVARSTPVEANLPEIVDCAPDHSANIWAMDMNLLKKLLTSSIPHIPDKTVSVLQLEAAFYHNILVRVTVEIANSLLIDKTSIRLLDEIFSQFASMWMDMKVKTKAKEDEEAQQYIFRPRAFKIEDILEVDISTLKNSFLNGSLCAEWQEMVAEERRETVPANEYENLEEEWDHVLESIWMNMVRIHNQLFGSIDLVKKSGVVQVSDAERLLSFMDSYRLGTEVLREFHGMLSCTLDAKLVPEHLLYLCLEHDKKFGLSQKSDHIYNIYKDPNAPMMAKMVMPLTDIQQRILSLLSEWPDHPALQKVLDITRMLLSIPLSTPLTKVLSGLRFLLSRAWMLQENGSKFSLSDQLEPVFSLMSSWQRMEFDSWPALLDGVQEKYEINAAKLWFPLYSVLHRGYAADIAEDNLSTIESLEEFIQTSSIGEFKKRLQLLFAFHGQINTRICLKYYSSRCMMENLKILYNVFGYYVQFLPIISEHIDANRRKIETELKEHLKLSRWEHCDSHLFIETSKRTRQKLRKLIQKYNDVLQEPVMTLLTQEATRRGIKTPTSQGRKLFSDIPDKYGEIVTTGFDLLQFSSMDRQTTWYTDWRKKVDLVVQNLHLRSDLPHLSFEDTKLGEILSGESLSSKLSSPMYEEELTSVWYSLEKICRTATECAELWKDGSKNLGKRRALFDLLKLLESCGLSRHKSVIFEADFKSEQTSRWFLQPSFDSQHLLLTPSGLSSENANTTASSKFLPMEDPDSNWKMANQYYYKSIASVKLLRQICLSFHKDFSLEQVNSSASFLDHLISIQQEQRSVAYIFAGDLKSLRRCLSSLTYLDKKSAIADHGSSTECFLSPNQLAIQKCLWQQKQLFDSLCAMFYEISLLLRTVGNTHSNDCQSIKVAVNSFLLFVERFIPDFQKSKESLDHYLLGGSGSLTSPAASLPPFIISRQMEELAMQNFQVINAFEGHMRAFCSNAVEGRSVKEVLLSRFGDIFNKAKVVLEEFRSVLDPRYQSIGAFEDETSFMGAFNELDAAFDKSFKKTYKMIKEAFEKLGLLSNGYILSEGSSGSLTLWKTPIESLAMNLRLDLICEELAKTISYGGKLVNHAGHRFPNLCSEVEIYFNHLHGYLDVICGFGDGFLLEFLARHRVVVEMTHMLANLLASLYSKGFGTPPEEQEADTHDDNSKNASGTGMGEGAGLKDVSDQISDEDQLLGTSEKPDEELDASEEVPSKNEKGIEMNEDFSADTYSVSEDSGDDGDEEEEDEKLESAMGETGDKGQVVDEKLWNKDEDGNPDNTNEKYESGPSVRDIDSSSRELHAREDDAIMADESSDQIAEQKDDENLDVPDNNDNMNDMEIDRETACADPTGLQLDEQNKSSEEDMNTEVPEGSETMEEADPEECNENTKDVDPENGKDNPMLEDMDLAKTEGVDEKVENDDTMEDHYESTEVDMVGQSKDAFEPRKTDLVSDHVLNPEPTTQPNSNAQTADVSAGVAEAQWSNSTDMQNGIAPSSGKPSSDIPDLEKKVPDAAKGGKLAGDQPRAQLSQPDTPTLQRMQPNPCRSVGDALEEWKERVRASVDVQEEDKEVPHDMEDENANEFGFVSELEKGTDQTLGPATSDQIERNINNNKTNGDDSLEQKEDLSLMETERQDSESHPVMSYNAPDLRQKINDKLQKSGFNDESAVEGLAEGDDQADDDPGSQSGSLVSINRSYLSEHMLQLSNLSVNDEEMGRAEKLEVVLDGMKNDATALWRRYELSTTRLSQELAEQLRLVMEPTLASKLQGDYKTGKRINMKKVIPYIASYYRKDKIWLRRTRPNKRDYQVVVAVDDSRSMSESRCGDVAVEALVTVCRAMSQLEVGKLAVASFGKKGNVKLLHDFNHPFTGEAGVKMISRLTFKQENTIADEPVVDLLRYLNNMLDAAVENARLSSGQNPLQQLILIIADGRFHEKENLKRCVRDVFNRKRMVAFLLLDSPEESIMELQEASFKGGKFTITKYLDSFPFPYYIILKNLEALPRTLADLLRQWFEIMQNTRD</sequence>
<dbReference type="GO" id="GO:0005524">
    <property type="term" value="F:ATP binding"/>
    <property type="evidence" value="ECO:0007669"/>
    <property type="project" value="UniProtKB-KW"/>
</dbReference>
<dbReference type="Pfam" id="PF07728">
    <property type="entry name" value="AAA_5"/>
    <property type="match status" value="8"/>
</dbReference>
<feature type="compositionally biased region" description="Basic and acidic residues" evidence="11">
    <location>
        <begin position="4874"/>
        <end position="4884"/>
    </location>
</feature>
<feature type="compositionally biased region" description="Polar residues" evidence="11">
    <location>
        <begin position="5061"/>
        <end position="5081"/>
    </location>
</feature>
<dbReference type="Gene3D" id="3.40.50.300">
    <property type="entry name" value="P-loop containing nucleotide triphosphate hydrolases"/>
    <property type="match status" value="7"/>
</dbReference>
<organism evidence="13 14">
    <name type="scientific">Protea cynaroides</name>
    <dbReference type="NCBI Taxonomy" id="273540"/>
    <lineage>
        <taxon>Eukaryota</taxon>
        <taxon>Viridiplantae</taxon>
        <taxon>Streptophyta</taxon>
        <taxon>Embryophyta</taxon>
        <taxon>Tracheophyta</taxon>
        <taxon>Spermatophyta</taxon>
        <taxon>Magnoliopsida</taxon>
        <taxon>Proteales</taxon>
        <taxon>Proteaceae</taxon>
        <taxon>Protea</taxon>
    </lineage>
</organism>
<dbReference type="InterPro" id="IPR027417">
    <property type="entry name" value="P-loop_NTPase"/>
</dbReference>
<feature type="compositionally biased region" description="Basic and acidic residues" evidence="11">
    <location>
        <begin position="4725"/>
        <end position="4774"/>
    </location>
</feature>
<dbReference type="InterPro" id="IPR012099">
    <property type="entry name" value="Midasin"/>
</dbReference>
<dbReference type="SUPFAM" id="SSF52540">
    <property type="entry name" value="P-loop containing nucleoside triphosphate hydrolases"/>
    <property type="match status" value="6"/>
</dbReference>
<evidence type="ECO:0000256" key="1">
    <source>
        <dbReference type="ARBA" id="ARBA00004604"/>
    </source>
</evidence>
<feature type="compositionally biased region" description="Polar residues" evidence="11">
    <location>
        <begin position="4926"/>
        <end position="4939"/>
    </location>
</feature>